<keyword evidence="1" id="KW-1133">Transmembrane helix</keyword>
<feature type="transmembrane region" description="Helical" evidence="1">
    <location>
        <begin position="25"/>
        <end position="48"/>
    </location>
</feature>
<protein>
    <submittedName>
        <fullName evidence="2">Uncharacterized protein</fullName>
    </submittedName>
</protein>
<evidence type="ECO:0000313" key="3">
    <source>
        <dbReference type="Proteomes" id="UP000279330"/>
    </source>
</evidence>
<gene>
    <name evidence="2" type="primary">70</name>
    <name evidence="2" type="ORF">SEA_ONEIAGILLIAN_69</name>
</gene>
<dbReference type="RefSeq" id="YP_009812675.1">
    <property type="nucleotide sequence ID" value="NC_048068.1"/>
</dbReference>
<reference evidence="2 3" key="1">
    <citation type="submission" date="2018-08" db="EMBL/GenBank/DDBJ databases">
        <authorList>
            <person name="Miller G.E."/>
            <person name="Abrahams R."/>
            <person name="Bazan D.C."/>
            <person name="Beglau B.C."/>
            <person name="Blaylock E.C."/>
            <person name="Choi J.D."/>
            <person name="Grewal S.K."/>
            <person name="Hernandez E.V."/>
            <person name="Kim D.J."/>
            <person name="Kim K."/>
            <person name="Lee Y."/>
            <person name="Linde M.K."/>
            <person name="Lopez M.B."/>
            <person name="Pangalila E."/>
            <person name="Parker M.A."/>
            <person name="Specht R.C."/>
            <person name="Teng M.C."/>
            <person name="Toledo B."/>
            <person name="Tran S."/>
            <person name="Yu H."/>
            <person name="Kalaj N."/>
            <person name="Muthiah A.S."/>
            <person name="Dean N.S."/>
            <person name="Diaz A."/>
            <person name="Garlena R.A."/>
            <person name="Russell D.A."/>
            <person name="Pope W.H."/>
            <person name="Jacobs-Sera D."/>
            <person name="Hatfull G.F."/>
        </authorList>
    </citation>
    <scope>NUCLEOTIDE SEQUENCE [LARGE SCALE GENOMIC DNA]</scope>
</reference>
<name>A0A385UJD9_9CAUD</name>
<dbReference type="GeneID" id="55003744"/>
<keyword evidence="3" id="KW-1185">Reference proteome</keyword>
<accession>A0A385UJD9</accession>
<dbReference type="KEGG" id="vg:55003744"/>
<sequence length="55" mass="5564">MNETDPRTGPVEVVPRKQGWTKNDVVGVVVGAVLLGATSGALIAYAIISSNGALA</sequence>
<evidence type="ECO:0000256" key="1">
    <source>
        <dbReference type="SAM" id="Phobius"/>
    </source>
</evidence>
<keyword evidence="1" id="KW-0472">Membrane</keyword>
<dbReference type="Proteomes" id="UP000279330">
    <property type="component" value="Segment"/>
</dbReference>
<dbReference type="EMBL" id="MH727556">
    <property type="protein sequence ID" value="AYB70179.1"/>
    <property type="molecule type" value="Genomic_DNA"/>
</dbReference>
<keyword evidence="1" id="KW-0812">Transmembrane</keyword>
<organism evidence="2 3">
    <name type="scientific">Microbacterium phage OneinaGillian</name>
    <dbReference type="NCBI Taxonomy" id="2301604"/>
    <lineage>
        <taxon>Viruses</taxon>
        <taxon>Duplodnaviria</taxon>
        <taxon>Heunggongvirae</taxon>
        <taxon>Uroviricota</taxon>
        <taxon>Caudoviricetes</taxon>
        <taxon>Gillianvirus</taxon>
        <taxon>Gillianvirus oneinagillian</taxon>
    </lineage>
</organism>
<evidence type="ECO:0000313" key="2">
    <source>
        <dbReference type="EMBL" id="AYB70179.1"/>
    </source>
</evidence>
<proteinExistence type="predicted"/>